<proteinExistence type="predicted"/>
<dbReference type="Pfam" id="PF08854">
    <property type="entry name" value="DUF1824"/>
    <property type="match status" value="1"/>
</dbReference>
<organism evidence="1 2">
    <name type="scientific">Calothrix parasitica NIES-267</name>
    <dbReference type="NCBI Taxonomy" id="1973488"/>
    <lineage>
        <taxon>Bacteria</taxon>
        <taxon>Bacillati</taxon>
        <taxon>Cyanobacteriota</taxon>
        <taxon>Cyanophyceae</taxon>
        <taxon>Nostocales</taxon>
        <taxon>Calotrichaceae</taxon>
        <taxon>Calothrix</taxon>
    </lineage>
</organism>
<evidence type="ECO:0000313" key="1">
    <source>
        <dbReference type="EMBL" id="BAY82241.1"/>
    </source>
</evidence>
<evidence type="ECO:0008006" key="3">
    <source>
        <dbReference type="Google" id="ProtNLM"/>
    </source>
</evidence>
<dbReference type="AlphaFoldDB" id="A0A1Z4LLW5"/>
<dbReference type="EMBL" id="AP018227">
    <property type="protein sequence ID" value="BAY82241.1"/>
    <property type="molecule type" value="Genomic_DNA"/>
</dbReference>
<sequence length="138" mass="15183">MTSKPQTQLTVEEAKKILSKYDFVDVAPQLKPSQKISVRGALTLLARLCDYQILGISADTTQEGIKAMESYSRALGYEPPSNLPSIEGPVYIKLNGKNGLCYIDSYMGHHRGVLVSCQSCSEGGMNHMYGHLPLDLFD</sequence>
<name>A0A1Z4LLW5_9CYAN</name>
<protein>
    <recommendedName>
        <fullName evidence="3">DUF1824 domain-containing protein</fullName>
    </recommendedName>
</protein>
<evidence type="ECO:0000313" key="2">
    <source>
        <dbReference type="Proteomes" id="UP000218418"/>
    </source>
</evidence>
<reference evidence="1 2" key="1">
    <citation type="submission" date="2017-06" db="EMBL/GenBank/DDBJ databases">
        <title>Genome sequencing of cyanobaciteial culture collection at National Institute for Environmental Studies (NIES).</title>
        <authorList>
            <person name="Hirose Y."/>
            <person name="Shimura Y."/>
            <person name="Fujisawa T."/>
            <person name="Nakamura Y."/>
            <person name="Kawachi M."/>
        </authorList>
    </citation>
    <scope>NUCLEOTIDE SEQUENCE [LARGE SCALE GENOMIC DNA]</scope>
    <source>
        <strain evidence="1 2">NIES-267</strain>
    </source>
</reference>
<gene>
    <name evidence="1" type="ORF">NIES267_17200</name>
</gene>
<dbReference type="SUPFAM" id="SSF160532">
    <property type="entry name" value="Ava3019-like"/>
    <property type="match status" value="1"/>
</dbReference>
<dbReference type="OrthoDB" id="424950at2"/>
<dbReference type="Gene3D" id="3.30.360.10">
    <property type="entry name" value="Dihydrodipicolinate Reductase, domain 2"/>
    <property type="match status" value="1"/>
</dbReference>
<accession>A0A1Z4LLW5</accession>
<dbReference type="InterPro" id="IPR014953">
    <property type="entry name" value="DUF1824"/>
</dbReference>
<dbReference type="Proteomes" id="UP000218418">
    <property type="component" value="Chromosome"/>
</dbReference>
<keyword evidence="2" id="KW-1185">Reference proteome</keyword>